<dbReference type="SUPFAM" id="SSF53649">
    <property type="entry name" value="Alkaline phosphatase-like"/>
    <property type="match status" value="1"/>
</dbReference>
<dbReference type="InterPro" id="IPR000917">
    <property type="entry name" value="Sulfatase_N"/>
</dbReference>
<reference evidence="7" key="1">
    <citation type="journal article" date="2019" name="Int. J. Syst. Evol. Microbiol.">
        <title>The Global Catalogue of Microorganisms (GCM) 10K type strain sequencing project: providing services to taxonomists for standard genome sequencing and annotation.</title>
        <authorList>
            <consortium name="The Broad Institute Genomics Platform"/>
            <consortium name="The Broad Institute Genome Sequencing Center for Infectious Disease"/>
            <person name="Wu L."/>
            <person name="Ma J."/>
        </authorList>
    </citation>
    <scope>NUCLEOTIDE SEQUENCE [LARGE SCALE GENOMIC DNA]</scope>
    <source>
        <strain evidence="7">KCTC 42899</strain>
    </source>
</reference>
<dbReference type="Pfam" id="PF00884">
    <property type="entry name" value="Sulfatase"/>
    <property type="match status" value="1"/>
</dbReference>
<dbReference type="PANTHER" id="PTHR42693:SF53">
    <property type="entry name" value="ENDO-4-O-SULFATASE"/>
    <property type="match status" value="1"/>
</dbReference>
<dbReference type="PANTHER" id="PTHR42693">
    <property type="entry name" value="ARYLSULFATASE FAMILY MEMBER"/>
    <property type="match status" value="1"/>
</dbReference>
<organism evidence="6 7">
    <name type="scientific">Paracoccus mangrovi</name>
    <dbReference type="NCBI Taxonomy" id="1715645"/>
    <lineage>
        <taxon>Bacteria</taxon>
        <taxon>Pseudomonadati</taxon>
        <taxon>Pseudomonadota</taxon>
        <taxon>Alphaproteobacteria</taxon>
        <taxon>Rhodobacterales</taxon>
        <taxon>Paracoccaceae</taxon>
        <taxon>Paracoccus</taxon>
    </lineage>
</organism>
<evidence type="ECO:0000256" key="1">
    <source>
        <dbReference type="ARBA" id="ARBA00008779"/>
    </source>
</evidence>
<gene>
    <name evidence="6" type="ORF">ACFOMH_07075</name>
</gene>
<dbReference type="InterPro" id="IPR024607">
    <property type="entry name" value="Sulfatase_CS"/>
</dbReference>
<protein>
    <submittedName>
        <fullName evidence="6">Sulfatase-like hydrolase/transferase</fullName>
    </submittedName>
</protein>
<name>A0ABV7R2L0_9RHOB</name>
<dbReference type="Proteomes" id="UP001595721">
    <property type="component" value="Unassembled WGS sequence"/>
</dbReference>
<dbReference type="EMBL" id="JBHRXJ010000004">
    <property type="protein sequence ID" value="MFC3527937.1"/>
    <property type="molecule type" value="Genomic_DNA"/>
</dbReference>
<evidence type="ECO:0000313" key="6">
    <source>
        <dbReference type="EMBL" id="MFC3527937.1"/>
    </source>
</evidence>
<accession>A0ABV7R2L0</accession>
<comment type="similarity">
    <text evidence="1">Belongs to the sulfatase family.</text>
</comment>
<feature type="domain" description="Sulfatase N-terminal" evidence="5">
    <location>
        <begin position="4"/>
        <end position="313"/>
    </location>
</feature>
<keyword evidence="2" id="KW-0479">Metal-binding</keyword>
<proteinExistence type="inferred from homology"/>
<comment type="caution">
    <text evidence="6">The sequence shown here is derived from an EMBL/GenBank/DDBJ whole genome shotgun (WGS) entry which is preliminary data.</text>
</comment>
<keyword evidence="4" id="KW-0106">Calcium</keyword>
<keyword evidence="7" id="KW-1185">Reference proteome</keyword>
<dbReference type="RefSeq" id="WP_374426172.1">
    <property type="nucleotide sequence ID" value="NZ_JBHRXJ010000004.1"/>
</dbReference>
<dbReference type="PROSITE" id="PS00149">
    <property type="entry name" value="SULFATASE_2"/>
    <property type="match status" value="1"/>
</dbReference>
<dbReference type="Gene3D" id="3.40.720.10">
    <property type="entry name" value="Alkaline Phosphatase, subunit A"/>
    <property type="match status" value="1"/>
</dbReference>
<evidence type="ECO:0000259" key="5">
    <source>
        <dbReference type="Pfam" id="PF00884"/>
    </source>
</evidence>
<dbReference type="InterPro" id="IPR017850">
    <property type="entry name" value="Alkaline_phosphatase_core_sf"/>
</dbReference>
<dbReference type="InterPro" id="IPR050738">
    <property type="entry name" value="Sulfatase"/>
</dbReference>
<evidence type="ECO:0000256" key="4">
    <source>
        <dbReference type="ARBA" id="ARBA00022837"/>
    </source>
</evidence>
<evidence type="ECO:0000256" key="3">
    <source>
        <dbReference type="ARBA" id="ARBA00022801"/>
    </source>
</evidence>
<sequence length="459" mass="51484">MRKPNVIVFFTDQQRHDTTGAHGNPMGLTPNFDRLARAGTHLYNSFACQPLCGPARAALQTGRYATQTGVFRNEITLPPDQPTLAQVFKAGGYATGYIGKWHLAAQDPVPPDLRGGYDYWLAANHLEFVSDAYDARLFDGDGNEQKLPGYRVDAQTDAAIRYIDRHRDTPFLLFMSFLEPHHQNHTDDYPPPEGYRQTMDANLWTPPDLVALGGTSPWHLAGYYGMVKRLDEAFGRMMDALRSLDLTENTIVMFTSDHACHFKTRNAEYKRSCHESAVRVPTMITGPGFMGGGQVTAMFSTPDIAPTLIEAAGLQVPASMTGASILPVIRDARAPWRDDSFFQVSESETGRAIRTKRWKYGVTADYDHDRPGAPSYREVYLYDLDADPYEMVNLAGMAAFRETADMLKARLLDWIARIEGETPEITDAPPTFQRQHRPHYSDLRREYQADTSMGMNPGD</sequence>
<evidence type="ECO:0000313" key="7">
    <source>
        <dbReference type="Proteomes" id="UP001595721"/>
    </source>
</evidence>
<evidence type="ECO:0000256" key="2">
    <source>
        <dbReference type="ARBA" id="ARBA00022723"/>
    </source>
</evidence>
<keyword evidence="3" id="KW-0378">Hydrolase</keyword>